<dbReference type="InterPro" id="IPR013154">
    <property type="entry name" value="ADH-like_N"/>
</dbReference>
<dbReference type="Proteomes" id="UP001603857">
    <property type="component" value="Unassembled WGS sequence"/>
</dbReference>
<accession>A0ABD1MIP5</accession>
<evidence type="ECO:0000256" key="2">
    <source>
        <dbReference type="ARBA" id="ARBA00023002"/>
    </source>
</evidence>
<dbReference type="InterPro" id="IPR044626">
    <property type="entry name" value="AOR-like"/>
</dbReference>
<dbReference type="InterPro" id="IPR011032">
    <property type="entry name" value="GroES-like_sf"/>
</dbReference>
<reference evidence="4 5" key="1">
    <citation type="submission" date="2024-08" db="EMBL/GenBank/DDBJ databases">
        <title>Insights into the chromosomal genome structure of Flemingia macrophylla.</title>
        <authorList>
            <person name="Ding Y."/>
            <person name="Zhao Y."/>
            <person name="Bi W."/>
            <person name="Wu M."/>
            <person name="Zhao G."/>
            <person name="Gong Y."/>
            <person name="Li W."/>
            <person name="Zhang P."/>
        </authorList>
    </citation>
    <scope>NUCLEOTIDE SEQUENCE [LARGE SCALE GENOMIC DNA]</scope>
    <source>
        <strain evidence="4">DYQJB</strain>
        <tissue evidence="4">Leaf</tissue>
    </source>
</reference>
<feature type="domain" description="Alcohol dehydrogenase-like N-terminal" evidence="3">
    <location>
        <begin position="39"/>
        <end position="100"/>
    </location>
</feature>
<protein>
    <recommendedName>
        <fullName evidence="3">Alcohol dehydrogenase-like N-terminal domain-containing protein</fullName>
    </recommendedName>
</protein>
<comment type="similarity">
    <text evidence="1">Belongs to the zinc-containing alcohol dehydrogenase family. Quinone oxidoreductase subfamily.</text>
</comment>
<organism evidence="4 5">
    <name type="scientific">Flemingia macrophylla</name>
    <dbReference type="NCBI Taxonomy" id="520843"/>
    <lineage>
        <taxon>Eukaryota</taxon>
        <taxon>Viridiplantae</taxon>
        <taxon>Streptophyta</taxon>
        <taxon>Embryophyta</taxon>
        <taxon>Tracheophyta</taxon>
        <taxon>Spermatophyta</taxon>
        <taxon>Magnoliopsida</taxon>
        <taxon>eudicotyledons</taxon>
        <taxon>Gunneridae</taxon>
        <taxon>Pentapetalae</taxon>
        <taxon>rosids</taxon>
        <taxon>fabids</taxon>
        <taxon>Fabales</taxon>
        <taxon>Fabaceae</taxon>
        <taxon>Papilionoideae</taxon>
        <taxon>50 kb inversion clade</taxon>
        <taxon>NPAAA clade</taxon>
        <taxon>indigoferoid/millettioid clade</taxon>
        <taxon>Phaseoleae</taxon>
        <taxon>Flemingia</taxon>
    </lineage>
</organism>
<dbReference type="SUPFAM" id="SSF50129">
    <property type="entry name" value="GroES-like"/>
    <property type="match status" value="1"/>
</dbReference>
<dbReference type="GO" id="GO:0016491">
    <property type="term" value="F:oxidoreductase activity"/>
    <property type="evidence" value="ECO:0007669"/>
    <property type="project" value="UniProtKB-KW"/>
</dbReference>
<dbReference type="AlphaFoldDB" id="A0ABD1MIP5"/>
<keyword evidence="5" id="KW-1185">Reference proteome</keyword>
<dbReference type="EMBL" id="JBGMDY010000005">
    <property type="protein sequence ID" value="KAL2335662.1"/>
    <property type="molecule type" value="Genomic_DNA"/>
</dbReference>
<evidence type="ECO:0000256" key="1">
    <source>
        <dbReference type="ARBA" id="ARBA00010371"/>
    </source>
</evidence>
<comment type="caution">
    <text evidence="4">The sequence shown here is derived from an EMBL/GenBank/DDBJ whole genome shotgun (WGS) entry which is preliminary data.</text>
</comment>
<evidence type="ECO:0000259" key="3">
    <source>
        <dbReference type="Pfam" id="PF08240"/>
    </source>
</evidence>
<dbReference type="Gene3D" id="3.90.180.10">
    <property type="entry name" value="Medium-chain alcohol dehydrogenases, catalytic domain"/>
    <property type="match status" value="1"/>
</dbReference>
<name>A0ABD1MIP5_9FABA</name>
<dbReference type="PANTHER" id="PTHR44573">
    <property type="entry name" value="NADPH-DEPENDENT ALKENAL/ONE OXIDOREDUCTASE, CHLOROPLASTIC"/>
    <property type="match status" value="1"/>
</dbReference>
<evidence type="ECO:0000313" key="5">
    <source>
        <dbReference type="Proteomes" id="UP001603857"/>
    </source>
</evidence>
<dbReference type="PANTHER" id="PTHR44573:SF5">
    <property type="entry name" value="2-METHYLENE-FURAN-3-ONE REDUCTASE-RELATED"/>
    <property type="match status" value="1"/>
</dbReference>
<proteinExistence type="inferred from homology"/>
<gene>
    <name evidence="4" type="ORF">Fmac_016875</name>
</gene>
<dbReference type="Pfam" id="PF08240">
    <property type="entry name" value="ADH_N"/>
    <property type="match status" value="1"/>
</dbReference>
<keyword evidence="2" id="KW-0560">Oxidoreductase</keyword>
<evidence type="ECO:0000313" key="4">
    <source>
        <dbReference type="EMBL" id="KAL2335662.1"/>
    </source>
</evidence>
<sequence>MVSISTIPSDVKAWVYSEYGITEKILKFDPNVAIPDFKEDQVLIKVVATALNPANYKKASGYIKNTESPLPTVSGYDVAGVVVRVGSEVRKFKVGNEVYGDINEYAMRPKSIWTLAEYTVAEEKVVSVRGSKRRGKNVTVAPPTTLPANLFILTSDSAVLESGKIKLAI</sequence>